<feature type="compositionally biased region" description="Polar residues" evidence="1">
    <location>
        <begin position="73"/>
        <end position="83"/>
    </location>
</feature>
<sequence>MRRSSRFPPIGLARATLLAVVTSADISVPAQQSQEQGLTESPQTPDSVLGGKLSSTRPSWQPSNGRNAHTEASALQSAPQPHTGTFVPIRSKVEMLALSDVTTWIAASSMTPNFQRISLSTHSSSERHQSELSNPPYTSFLDPTRARAQASNVPPSLKANGSPCPAPPRRRGSAAPPHDRLIPEELERRAISQCRILERRILGGGGTTLSGGSPRDAGHGAPRSENGNLLRDRP</sequence>
<keyword evidence="4" id="KW-1185">Reference proteome</keyword>
<dbReference type="EMBL" id="MU129175">
    <property type="protein sequence ID" value="KAF9505080.1"/>
    <property type="molecule type" value="Genomic_DNA"/>
</dbReference>
<evidence type="ECO:0000313" key="4">
    <source>
        <dbReference type="Proteomes" id="UP000886523"/>
    </source>
</evidence>
<feature type="region of interest" description="Disordered" evidence="1">
    <location>
        <begin position="29"/>
        <end position="86"/>
    </location>
</feature>
<feature type="compositionally biased region" description="Polar residues" evidence="1">
    <location>
        <begin position="29"/>
        <end position="46"/>
    </location>
</feature>
<feature type="compositionally biased region" description="Polar residues" evidence="1">
    <location>
        <begin position="53"/>
        <end position="67"/>
    </location>
</feature>
<gene>
    <name evidence="3" type="ORF">BS47DRAFT_1400728</name>
</gene>
<accession>A0A9P6AGU7</accession>
<name>A0A9P6AGU7_9AGAM</name>
<protein>
    <submittedName>
        <fullName evidence="3">Uncharacterized protein</fullName>
    </submittedName>
</protein>
<evidence type="ECO:0000313" key="3">
    <source>
        <dbReference type="EMBL" id="KAF9505080.1"/>
    </source>
</evidence>
<feature type="region of interest" description="Disordered" evidence="1">
    <location>
        <begin position="203"/>
        <end position="234"/>
    </location>
</feature>
<evidence type="ECO:0000256" key="2">
    <source>
        <dbReference type="SAM" id="SignalP"/>
    </source>
</evidence>
<dbReference type="AlphaFoldDB" id="A0A9P6AGU7"/>
<reference evidence="3" key="1">
    <citation type="journal article" date="2020" name="Nat. Commun.">
        <title>Large-scale genome sequencing of mycorrhizal fungi provides insights into the early evolution of symbiotic traits.</title>
        <authorList>
            <person name="Miyauchi S."/>
            <person name="Kiss E."/>
            <person name="Kuo A."/>
            <person name="Drula E."/>
            <person name="Kohler A."/>
            <person name="Sanchez-Garcia M."/>
            <person name="Morin E."/>
            <person name="Andreopoulos B."/>
            <person name="Barry K.W."/>
            <person name="Bonito G."/>
            <person name="Buee M."/>
            <person name="Carver A."/>
            <person name="Chen C."/>
            <person name="Cichocki N."/>
            <person name="Clum A."/>
            <person name="Culley D."/>
            <person name="Crous P.W."/>
            <person name="Fauchery L."/>
            <person name="Girlanda M."/>
            <person name="Hayes R.D."/>
            <person name="Keri Z."/>
            <person name="LaButti K."/>
            <person name="Lipzen A."/>
            <person name="Lombard V."/>
            <person name="Magnuson J."/>
            <person name="Maillard F."/>
            <person name="Murat C."/>
            <person name="Nolan M."/>
            <person name="Ohm R.A."/>
            <person name="Pangilinan J."/>
            <person name="Pereira M.F."/>
            <person name="Perotto S."/>
            <person name="Peter M."/>
            <person name="Pfister S."/>
            <person name="Riley R."/>
            <person name="Sitrit Y."/>
            <person name="Stielow J.B."/>
            <person name="Szollosi G."/>
            <person name="Zifcakova L."/>
            <person name="Stursova M."/>
            <person name="Spatafora J.W."/>
            <person name="Tedersoo L."/>
            <person name="Vaario L.M."/>
            <person name="Yamada A."/>
            <person name="Yan M."/>
            <person name="Wang P."/>
            <person name="Xu J."/>
            <person name="Bruns T."/>
            <person name="Baldrian P."/>
            <person name="Vilgalys R."/>
            <person name="Dunand C."/>
            <person name="Henrissat B."/>
            <person name="Grigoriev I.V."/>
            <person name="Hibbett D."/>
            <person name="Nagy L.G."/>
            <person name="Martin F.M."/>
        </authorList>
    </citation>
    <scope>NUCLEOTIDE SEQUENCE</scope>
    <source>
        <strain evidence="3">UP504</strain>
    </source>
</reference>
<feature type="signal peptide" evidence="2">
    <location>
        <begin position="1"/>
        <end position="23"/>
    </location>
</feature>
<evidence type="ECO:0000256" key="1">
    <source>
        <dbReference type="SAM" id="MobiDB-lite"/>
    </source>
</evidence>
<feature type="region of interest" description="Disordered" evidence="1">
    <location>
        <begin position="119"/>
        <end position="185"/>
    </location>
</feature>
<keyword evidence="2" id="KW-0732">Signal</keyword>
<comment type="caution">
    <text evidence="3">The sequence shown here is derived from an EMBL/GenBank/DDBJ whole genome shotgun (WGS) entry which is preliminary data.</text>
</comment>
<organism evidence="3 4">
    <name type="scientific">Hydnum rufescens UP504</name>
    <dbReference type="NCBI Taxonomy" id="1448309"/>
    <lineage>
        <taxon>Eukaryota</taxon>
        <taxon>Fungi</taxon>
        <taxon>Dikarya</taxon>
        <taxon>Basidiomycota</taxon>
        <taxon>Agaricomycotina</taxon>
        <taxon>Agaricomycetes</taxon>
        <taxon>Cantharellales</taxon>
        <taxon>Hydnaceae</taxon>
        <taxon>Hydnum</taxon>
    </lineage>
</organism>
<proteinExistence type="predicted"/>
<dbReference type="Proteomes" id="UP000886523">
    <property type="component" value="Unassembled WGS sequence"/>
</dbReference>
<feature type="chain" id="PRO_5040354358" evidence="2">
    <location>
        <begin position="24"/>
        <end position="234"/>
    </location>
</feature>